<proteinExistence type="predicted"/>
<gene>
    <name evidence="3" type="ORF">QVN42_16835</name>
</gene>
<dbReference type="EMBL" id="JAUEHU010000021">
    <property type="protein sequence ID" value="MDN0089020.1"/>
    <property type="molecule type" value="Genomic_DNA"/>
</dbReference>
<feature type="domain" description="Fimbrial-type adhesion" evidence="2">
    <location>
        <begin position="208"/>
        <end position="327"/>
    </location>
</feature>
<dbReference type="AlphaFoldDB" id="A0AAW7K6B8"/>
<dbReference type="GO" id="GO:0007155">
    <property type="term" value="P:cell adhesion"/>
    <property type="evidence" value="ECO:0007669"/>
    <property type="project" value="InterPro"/>
</dbReference>
<dbReference type="Proteomes" id="UP001167864">
    <property type="component" value="Unassembled WGS sequence"/>
</dbReference>
<dbReference type="Gene3D" id="2.60.40.1090">
    <property type="entry name" value="Fimbrial-type adhesion domain"/>
    <property type="match status" value="1"/>
</dbReference>
<dbReference type="InterPro" id="IPR000259">
    <property type="entry name" value="Adhesion_dom_fimbrial"/>
</dbReference>
<dbReference type="InterPro" id="IPR008966">
    <property type="entry name" value="Adhesion_dom_sf"/>
</dbReference>
<name>A0AAW7K6B8_9GAMM</name>
<dbReference type="GO" id="GO:0009289">
    <property type="term" value="C:pilus"/>
    <property type="evidence" value="ECO:0007669"/>
    <property type="project" value="InterPro"/>
</dbReference>
<feature type="signal peptide" evidence="1">
    <location>
        <begin position="1"/>
        <end position="31"/>
    </location>
</feature>
<sequence length="328" mass="35045">MVLLFLAKLRRFYGSLVLLSATLLLAPTAYALDCVEAGTGVVIKPAIPIGALAIPSNVAAGTKVWESNDITVTAYCDNVLGSLRDQVWFYFNPLNHTLGQGLQLGVSYLGQELETNGKGINTNTAPIVKGQNVTVTVTFRLYIKVTGNPPSSGTYPGANTFTVFQLDGSNGLNLTPRAKNLRYSLSGLSSTRFIACGADLVVYPESQVVSFGSFNKSLLSTTGNGISAPFAITSVKQGCLSNFSIQAQFSTTNPLIGDNAIDLQNGSKLTIYDDADQAVVFNRYADFAVMNDVNQVTKNYTASLNAIQGQAIKLGQFDATAIIKINYY</sequence>
<feature type="chain" id="PRO_5043521462" evidence="1">
    <location>
        <begin position="32"/>
        <end position="328"/>
    </location>
</feature>
<organism evidence="3 4">
    <name type="scientific">Yersinia nurmii</name>
    <dbReference type="NCBI Taxonomy" id="685706"/>
    <lineage>
        <taxon>Bacteria</taxon>
        <taxon>Pseudomonadati</taxon>
        <taxon>Pseudomonadota</taxon>
        <taxon>Gammaproteobacteria</taxon>
        <taxon>Enterobacterales</taxon>
        <taxon>Yersiniaceae</taxon>
        <taxon>Yersinia</taxon>
    </lineage>
</organism>
<dbReference type="SUPFAM" id="SSF49401">
    <property type="entry name" value="Bacterial adhesins"/>
    <property type="match status" value="1"/>
</dbReference>
<accession>A0AAW7K6B8</accession>
<dbReference type="InterPro" id="IPR036937">
    <property type="entry name" value="Adhesion_dom_fimbrial_sf"/>
</dbReference>
<evidence type="ECO:0000313" key="4">
    <source>
        <dbReference type="Proteomes" id="UP001167864"/>
    </source>
</evidence>
<keyword evidence="1" id="KW-0732">Signal</keyword>
<evidence type="ECO:0000259" key="2">
    <source>
        <dbReference type="Pfam" id="PF00419"/>
    </source>
</evidence>
<evidence type="ECO:0000313" key="3">
    <source>
        <dbReference type="EMBL" id="MDN0089020.1"/>
    </source>
</evidence>
<comment type="caution">
    <text evidence="3">The sequence shown here is derived from an EMBL/GenBank/DDBJ whole genome shotgun (WGS) entry which is preliminary data.</text>
</comment>
<reference evidence="3" key="1">
    <citation type="submission" date="2023-06" db="EMBL/GenBank/DDBJ databases">
        <authorList>
            <person name="Polev D.E."/>
            <person name="Saitova A.T."/>
            <person name="Bogumilchik E.A."/>
            <person name="Kokorina G.I."/>
            <person name="Voskresenskaia E.A."/>
        </authorList>
    </citation>
    <scope>NUCLEOTIDE SEQUENCE</scope>
    <source>
        <strain evidence="3">2145 StPb PI</strain>
    </source>
</reference>
<evidence type="ECO:0000256" key="1">
    <source>
        <dbReference type="SAM" id="SignalP"/>
    </source>
</evidence>
<dbReference type="RefSeq" id="WP_289818281.1">
    <property type="nucleotide sequence ID" value="NZ_JAUEHU010000021.1"/>
</dbReference>
<dbReference type="Pfam" id="PF00419">
    <property type="entry name" value="Fimbrial"/>
    <property type="match status" value="1"/>
</dbReference>
<protein>
    <submittedName>
        <fullName evidence="3">Fimbrial protein</fullName>
    </submittedName>
</protein>